<keyword evidence="2" id="KW-1185">Reference proteome</keyword>
<sequence length="213" mass="25095">MSSSDGNTGFKRLDSDLLQTLRAMQNERYKIFQQQDVDKGRFDVTFEIEGKHLHAHKFTLTSISKPLDSWLSDRWTTKDEVVKIEDSSYDEFYEFLTFLYTSECKLTEENIVKMTDMAEFYGVQCLKELCDEFLAKNEKTVETIEELFNFAQKYSLPKLEDSLKSFFWNHYRTVCKSDAFIDFKKPFIEFLLAGDISLYKKQILFEGVNIQMG</sequence>
<organism evidence="2 3">
    <name type="scientific">Panagrolaimus superbus</name>
    <dbReference type="NCBI Taxonomy" id="310955"/>
    <lineage>
        <taxon>Eukaryota</taxon>
        <taxon>Metazoa</taxon>
        <taxon>Ecdysozoa</taxon>
        <taxon>Nematoda</taxon>
        <taxon>Chromadorea</taxon>
        <taxon>Rhabditida</taxon>
        <taxon>Tylenchina</taxon>
        <taxon>Panagrolaimomorpha</taxon>
        <taxon>Panagrolaimoidea</taxon>
        <taxon>Panagrolaimidae</taxon>
        <taxon>Panagrolaimus</taxon>
    </lineage>
</organism>
<dbReference type="PROSITE" id="PS50097">
    <property type="entry name" value="BTB"/>
    <property type="match status" value="1"/>
</dbReference>
<dbReference type="Gene3D" id="3.30.710.10">
    <property type="entry name" value="Potassium Channel Kv1.1, Chain A"/>
    <property type="match status" value="1"/>
</dbReference>
<dbReference type="CDD" id="cd14733">
    <property type="entry name" value="BACK"/>
    <property type="match status" value="1"/>
</dbReference>
<evidence type="ECO:0000313" key="3">
    <source>
        <dbReference type="WBParaSite" id="PSU_v2.g1009.t1"/>
    </source>
</evidence>
<dbReference type="SMART" id="SM00225">
    <property type="entry name" value="BTB"/>
    <property type="match status" value="1"/>
</dbReference>
<evidence type="ECO:0000259" key="1">
    <source>
        <dbReference type="PROSITE" id="PS50097"/>
    </source>
</evidence>
<proteinExistence type="predicted"/>
<reference evidence="3" key="1">
    <citation type="submission" date="2022-11" db="UniProtKB">
        <authorList>
            <consortium name="WormBaseParasite"/>
        </authorList>
    </citation>
    <scope>IDENTIFICATION</scope>
</reference>
<dbReference type="InterPro" id="IPR000210">
    <property type="entry name" value="BTB/POZ_dom"/>
</dbReference>
<dbReference type="Proteomes" id="UP000887577">
    <property type="component" value="Unplaced"/>
</dbReference>
<name>A0A914XT00_9BILA</name>
<dbReference type="InterPro" id="IPR011333">
    <property type="entry name" value="SKP1/BTB/POZ_sf"/>
</dbReference>
<dbReference type="Pfam" id="PF00651">
    <property type="entry name" value="BTB"/>
    <property type="match status" value="1"/>
</dbReference>
<dbReference type="SUPFAM" id="SSF54695">
    <property type="entry name" value="POZ domain"/>
    <property type="match status" value="1"/>
</dbReference>
<dbReference type="WBParaSite" id="PSU_v2.g1009.t1">
    <property type="protein sequence ID" value="PSU_v2.g1009.t1"/>
    <property type="gene ID" value="PSU_v2.g1009"/>
</dbReference>
<feature type="domain" description="BTB" evidence="1">
    <location>
        <begin position="42"/>
        <end position="108"/>
    </location>
</feature>
<dbReference type="AlphaFoldDB" id="A0A914XT00"/>
<evidence type="ECO:0000313" key="2">
    <source>
        <dbReference type="Proteomes" id="UP000887577"/>
    </source>
</evidence>
<protein>
    <submittedName>
        <fullName evidence="3">BTB domain-containing protein</fullName>
    </submittedName>
</protein>
<accession>A0A914XT00</accession>
<dbReference type="PANTHER" id="PTHR24413">
    <property type="entry name" value="SPECKLE-TYPE POZ PROTEIN"/>
    <property type="match status" value="1"/>
</dbReference>